<accession>A0A077LU12</accession>
<name>A0A077LU12_9MICO</name>
<evidence type="ECO:0000313" key="7">
    <source>
        <dbReference type="EMBL" id="CCH77163.1"/>
    </source>
</evidence>
<evidence type="ECO:0000256" key="3">
    <source>
        <dbReference type="ARBA" id="ARBA00022630"/>
    </source>
</evidence>
<comment type="cofactor">
    <cofactor evidence="1">
        <name>FAD</name>
        <dbReference type="ChEBI" id="CHEBI:57692"/>
    </cofactor>
</comment>
<dbReference type="GO" id="GO:0019646">
    <property type="term" value="P:aerobic electron transport chain"/>
    <property type="evidence" value="ECO:0007669"/>
    <property type="project" value="TreeGrafter"/>
</dbReference>
<keyword evidence="4" id="KW-0274">FAD</keyword>
<dbReference type="RefSeq" id="WP_048550197.1">
    <property type="nucleotide sequence ID" value="NZ_HF570958.1"/>
</dbReference>
<evidence type="ECO:0000313" key="8">
    <source>
        <dbReference type="Proteomes" id="UP000035721"/>
    </source>
</evidence>
<keyword evidence="5" id="KW-0560">Oxidoreductase</keyword>
<reference evidence="7 8" key="1">
    <citation type="journal article" date="2013" name="ISME J.">
        <title>A metabolic model for members of the genus Tetrasphaera involved in enhanced biological phosphorus removal.</title>
        <authorList>
            <person name="Kristiansen R."/>
            <person name="Nguyen H.T.T."/>
            <person name="Saunders A.M."/>
            <person name="Nielsen J.L."/>
            <person name="Wimmer R."/>
            <person name="Le V.Q."/>
            <person name="McIlroy S.J."/>
            <person name="Petrovski S."/>
            <person name="Seviour R.J."/>
            <person name="Calteau A."/>
            <person name="Nielsen K.L."/>
            <person name="Nielsen P.H."/>
        </authorList>
    </citation>
    <scope>NUCLEOTIDE SEQUENCE [LARGE SCALE GENOMIC DNA]</scope>
    <source>
        <strain evidence="7 8">T1-X7</strain>
    </source>
</reference>
<dbReference type="PRINTS" id="PR00368">
    <property type="entry name" value="FADPNR"/>
</dbReference>
<evidence type="ECO:0000256" key="1">
    <source>
        <dbReference type="ARBA" id="ARBA00001974"/>
    </source>
</evidence>
<dbReference type="InterPro" id="IPR036188">
    <property type="entry name" value="FAD/NAD-bd_sf"/>
</dbReference>
<dbReference type="InterPro" id="IPR051169">
    <property type="entry name" value="NADH-Q_oxidoreductase"/>
</dbReference>
<dbReference type="STRING" id="1194083.BN12_170014"/>
<comment type="similarity">
    <text evidence="2">Belongs to the NADH dehydrogenase family.</text>
</comment>
<sequence length="397" mass="41767">MTERIEVVVAGGGYAGVMAANHLRQRDDVEVTLVNPRPSFVERIRLHQVAARTGDAAVDFRDVLGEGIGRVEDTVTRIDAAGRRVSLASGGDLPYDYLVYAVGSGSRTAGVPGAAELAYPVASLEEATRLRSVLDDAPAAVVTVVGAGPTGIEVAAELAGGERTVRLVCGGVLGPYLHPRTRPMVARHLGALGVRVLDGPSTAVVAVEPRAVRLADGRQLPSDITVWAAGFSVPELARRSGLRTDRDGRLLTDETLTSVDDDRIVAAGDVASPSGLPFRMSCQAAVPLGAQAANTILSRIAGTEPAPVSLALLGECISLGRHDAVIQRAHRDDTATAFHVGGRGVALVKETACRLAVASLTREARRPGSVFWIKDRGRAARVRERIWSDAVRARETA</sequence>
<dbReference type="Proteomes" id="UP000035721">
    <property type="component" value="Unassembled WGS sequence"/>
</dbReference>
<gene>
    <name evidence="7" type="ORF">BN12_170014</name>
</gene>
<keyword evidence="8" id="KW-1185">Reference proteome</keyword>
<evidence type="ECO:0000256" key="5">
    <source>
        <dbReference type="ARBA" id="ARBA00023002"/>
    </source>
</evidence>
<organism evidence="7 8">
    <name type="scientific">Nostocoides japonicum T1-X7</name>
    <dbReference type="NCBI Taxonomy" id="1194083"/>
    <lineage>
        <taxon>Bacteria</taxon>
        <taxon>Bacillati</taxon>
        <taxon>Actinomycetota</taxon>
        <taxon>Actinomycetes</taxon>
        <taxon>Micrococcales</taxon>
        <taxon>Intrasporangiaceae</taxon>
        <taxon>Nostocoides</taxon>
    </lineage>
</organism>
<keyword evidence="3" id="KW-0285">Flavoprotein</keyword>
<dbReference type="PANTHER" id="PTHR42913">
    <property type="entry name" value="APOPTOSIS-INDUCING FACTOR 1"/>
    <property type="match status" value="1"/>
</dbReference>
<comment type="caution">
    <text evidence="7">The sequence shown here is derived from an EMBL/GenBank/DDBJ whole genome shotgun (WGS) entry which is preliminary data.</text>
</comment>
<evidence type="ECO:0000256" key="4">
    <source>
        <dbReference type="ARBA" id="ARBA00022827"/>
    </source>
</evidence>
<protein>
    <submittedName>
        <fullName evidence="7">FAD-dependent pyridine nucleotide-disulphide oxidoreductase</fullName>
    </submittedName>
</protein>
<dbReference type="Pfam" id="PF07992">
    <property type="entry name" value="Pyr_redox_2"/>
    <property type="match status" value="1"/>
</dbReference>
<dbReference type="SUPFAM" id="SSF51905">
    <property type="entry name" value="FAD/NAD(P)-binding domain"/>
    <property type="match status" value="1"/>
</dbReference>
<dbReference type="AlphaFoldDB" id="A0A077LU12"/>
<proteinExistence type="inferred from homology"/>
<dbReference type="OrthoDB" id="9781621at2"/>
<dbReference type="GO" id="GO:0003955">
    <property type="term" value="F:NAD(P)H dehydrogenase (quinone) activity"/>
    <property type="evidence" value="ECO:0007669"/>
    <property type="project" value="TreeGrafter"/>
</dbReference>
<dbReference type="InterPro" id="IPR023753">
    <property type="entry name" value="FAD/NAD-binding_dom"/>
</dbReference>
<feature type="domain" description="FAD/NAD(P)-binding" evidence="6">
    <location>
        <begin position="6"/>
        <end position="276"/>
    </location>
</feature>
<dbReference type="PANTHER" id="PTHR42913:SF3">
    <property type="entry name" value="64 KDA MITOCHONDRIAL NADH DEHYDROGENASE (EUROFUNG)"/>
    <property type="match status" value="1"/>
</dbReference>
<evidence type="ECO:0000259" key="6">
    <source>
        <dbReference type="Pfam" id="PF07992"/>
    </source>
</evidence>
<dbReference type="Gene3D" id="3.50.50.100">
    <property type="match status" value="1"/>
</dbReference>
<evidence type="ECO:0000256" key="2">
    <source>
        <dbReference type="ARBA" id="ARBA00005272"/>
    </source>
</evidence>
<dbReference type="EMBL" id="CAJB01000079">
    <property type="protein sequence ID" value="CCH77163.1"/>
    <property type="molecule type" value="Genomic_DNA"/>
</dbReference>